<gene>
    <name evidence="3" type="ORF">D7S89_20895</name>
</gene>
<evidence type="ECO:0000256" key="1">
    <source>
        <dbReference type="SAM" id="Phobius"/>
    </source>
</evidence>
<keyword evidence="4" id="KW-1185">Reference proteome</keyword>
<proteinExistence type="predicted"/>
<dbReference type="GO" id="GO:0006629">
    <property type="term" value="P:lipid metabolic process"/>
    <property type="evidence" value="ECO:0007669"/>
    <property type="project" value="InterPro"/>
</dbReference>
<keyword evidence="1" id="KW-0812">Transmembrane</keyword>
<keyword evidence="1" id="KW-0472">Membrane</keyword>
<evidence type="ECO:0000259" key="2">
    <source>
        <dbReference type="Pfam" id="PF00487"/>
    </source>
</evidence>
<feature type="transmembrane region" description="Helical" evidence="1">
    <location>
        <begin position="150"/>
        <end position="166"/>
    </location>
</feature>
<feature type="transmembrane region" description="Helical" evidence="1">
    <location>
        <begin position="12"/>
        <end position="30"/>
    </location>
</feature>
<organism evidence="3 4">
    <name type="scientific">Trinickia fusca</name>
    <dbReference type="NCBI Taxonomy" id="2419777"/>
    <lineage>
        <taxon>Bacteria</taxon>
        <taxon>Pseudomonadati</taxon>
        <taxon>Pseudomonadota</taxon>
        <taxon>Betaproteobacteria</taxon>
        <taxon>Burkholderiales</taxon>
        <taxon>Burkholderiaceae</taxon>
        <taxon>Trinickia</taxon>
    </lineage>
</organism>
<feature type="domain" description="Fatty acid desaturase" evidence="2">
    <location>
        <begin position="35"/>
        <end position="252"/>
    </location>
</feature>
<dbReference type="RefSeq" id="WP_121280684.1">
    <property type="nucleotide sequence ID" value="NZ_RBZV01000010.1"/>
</dbReference>
<protein>
    <submittedName>
        <fullName evidence="3">Fatty acid desaturase</fullName>
    </submittedName>
</protein>
<evidence type="ECO:0000313" key="4">
    <source>
        <dbReference type="Proteomes" id="UP000280434"/>
    </source>
</evidence>
<feature type="transmembrane region" description="Helical" evidence="1">
    <location>
        <begin position="172"/>
        <end position="191"/>
    </location>
</feature>
<dbReference type="Proteomes" id="UP000280434">
    <property type="component" value="Unassembled WGS sequence"/>
</dbReference>
<reference evidence="3 4" key="1">
    <citation type="submission" date="2018-10" db="EMBL/GenBank/DDBJ databases">
        <title>Paraburkholderia sp. 7MK8-2, isolated from soil.</title>
        <authorList>
            <person name="Gao Z.-H."/>
            <person name="Qiu L.-H."/>
        </authorList>
    </citation>
    <scope>NUCLEOTIDE SEQUENCE [LARGE SCALE GENOMIC DNA]</scope>
    <source>
        <strain evidence="3 4">7MK8-2</strain>
    </source>
</reference>
<sequence>MGSKILRNPVDVRPAALVTLLFVALLLIYFYVDNVWLMTVLSVLLLLPRLSVVGYNHNHIHCLTFVHAAPNRLFEIMMFFETGTTPFSSTLNHIVGHHAHYFEPSLDTLNWRRADGSTMGRHEFSLRAMLWHYPSCIPLSRDRKQMRAKFIVYSLLCVLLLAALIAHKPLAAIVVFVVPMLLMLYMLKYSAYAHHSGLPLGDDFTGTRTNTSRFYNWLTWNAGYHAAHHVRQALHWSELPALHAELADRIPADLQGERWGSQFRHAGASAGLQPN</sequence>
<dbReference type="OrthoDB" id="8938484at2"/>
<dbReference type="Pfam" id="PF00487">
    <property type="entry name" value="FA_desaturase"/>
    <property type="match status" value="1"/>
</dbReference>
<dbReference type="EMBL" id="RBZV01000010">
    <property type="protein sequence ID" value="RKP45281.1"/>
    <property type="molecule type" value="Genomic_DNA"/>
</dbReference>
<comment type="caution">
    <text evidence="3">The sequence shown here is derived from an EMBL/GenBank/DDBJ whole genome shotgun (WGS) entry which is preliminary data.</text>
</comment>
<dbReference type="AlphaFoldDB" id="A0A494X6M1"/>
<evidence type="ECO:0000313" key="3">
    <source>
        <dbReference type="EMBL" id="RKP45281.1"/>
    </source>
</evidence>
<dbReference type="InterPro" id="IPR005804">
    <property type="entry name" value="FA_desaturase_dom"/>
</dbReference>
<accession>A0A494X6M1</accession>
<name>A0A494X6M1_9BURK</name>
<keyword evidence="1" id="KW-1133">Transmembrane helix</keyword>